<evidence type="ECO:0000259" key="4">
    <source>
        <dbReference type="Pfam" id="PF00248"/>
    </source>
</evidence>
<sequence length="146" mass="16279">MQSKESNGEALFAELSNGCLMPALMFGTYQIASRTQVDSAVGAAVECGYIGFDDADYYKNEELVGHVPEVKNVLDAVALKHGVSYTAVMLRWLLQRGFTVLPRSGNPQHICDNIKCQQIELSDEEMQQIDNIKFRHRVVTDPDVID</sequence>
<organism evidence="5 6">
    <name type="scientific">Dermatophagoides pteronyssinus</name>
    <name type="common">European house dust mite</name>
    <dbReference type="NCBI Taxonomy" id="6956"/>
    <lineage>
        <taxon>Eukaryota</taxon>
        <taxon>Metazoa</taxon>
        <taxon>Ecdysozoa</taxon>
        <taxon>Arthropoda</taxon>
        <taxon>Chelicerata</taxon>
        <taxon>Arachnida</taxon>
        <taxon>Acari</taxon>
        <taxon>Acariformes</taxon>
        <taxon>Sarcoptiformes</taxon>
        <taxon>Astigmata</taxon>
        <taxon>Psoroptidia</taxon>
        <taxon>Analgoidea</taxon>
        <taxon>Pyroglyphidae</taxon>
        <taxon>Dermatophagoidinae</taxon>
        <taxon>Dermatophagoides</taxon>
    </lineage>
</organism>
<keyword evidence="3" id="KW-0560">Oxidoreductase</keyword>
<dbReference type="SUPFAM" id="SSF51430">
    <property type="entry name" value="NAD(P)-linked oxidoreductase"/>
    <property type="match status" value="2"/>
</dbReference>
<keyword evidence="5" id="KW-1185">Reference proteome</keyword>
<evidence type="ECO:0000256" key="3">
    <source>
        <dbReference type="ARBA" id="ARBA00023002"/>
    </source>
</evidence>
<evidence type="ECO:0000256" key="2">
    <source>
        <dbReference type="ARBA" id="ARBA00022857"/>
    </source>
</evidence>
<protein>
    <submittedName>
        <fullName evidence="6">Uncharacterized protein LOC113795325</fullName>
    </submittedName>
</protein>
<gene>
    <name evidence="6" type="primary">LOC113795325</name>
</gene>
<comment type="similarity">
    <text evidence="1">Belongs to the aldo/keto reductase family.</text>
</comment>
<evidence type="ECO:0000313" key="5">
    <source>
        <dbReference type="Proteomes" id="UP000515146"/>
    </source>
</evidence>
<dbReference type="InterPro" id="IPR020471">
    <property type="entry name" value="AKR"/>
</dbReference>
<evidence type="ECO:0000256" key="1">
    <source>
        <dbReference type="ARBA" id="ARBA00007905"/>
    </source>
</evidence>
<name>A0A6P6Y7E6_DERPT</name>
<dbReference type="Proteomes" id="UP000515146">
    <property type="component" value="Unplaced"/>
</dbReference>
<feature type="domain" description="NADP-dependent oxidoreductase" evidence="4">
    <location>
        <begin position="72"/>
        <end position="132"/>
    </location>
</feature>
<dbReference type="RefSeq" id="XP_027201322.1">
    <property type="nucleotide sequence ID" value="XM_027345521.1"/>
</dbReference>
<evidence type="ECO:0000313" key="6">
    <source>
        <dbReference type="RefSeq" id="XP_027201322.1"/>
    </source>
</evidence>
<dbReference type="PANTHER" id="PTHR43827">
    <property type="entry name" value="2,5-DIKETO-D-GLUCONIC ACID REDUCTASE"/>
    <property type="match status" value="1"/>
</dbReference>
<reference evidence="6" key="1">
    <citation type="submission" date="2025-08" db="UniProtKB">
        <authorList>
            <consortium name="RefSeq"/>
        </authorList>
    </citation>
    <scope>IDENTIFICATION</scope>
    <source>
        <strain evidence="6">Airmid</strain>
    </source>
</reference>
<dbReference type="InterPro" id="IPR036812">
    <property type="entry name" value="NAD(P)_OxRdtase_dom_sf"/>
</dbReference>
<dbReference type="Gene3D" id="3.20.20.100">
    <property type="entry name" value="NADP-dependent oxidoreductase domain"/>
    <property type="match status" value="2"/>
</dbReference>
<dbReference type="PANTHER" id="PTHR43827:SF3">
    <property type="entry name" value="NADP-DEPENDENT OXIDOREDUCTASE DOMAIN-CONTAINING PROTEIN"/>
    <property type="match status" value="1"/>
</dbReference>
<accession>A0A6P6Y7E6</accession>
<dbReference type="GO" id="GO:0016616">
    <property type="term" value="F:oxidoreductase activity, acting on the CH-OH group of donors, NAD or NADP as acceptor"/>
    <property type="evidence" value="ECO:0007669"/>
    <property type="project" value="UniProtKB-ARBA"/>
</dbReference>
<dbReference type="OrthoDB" id="6422552at2759"/>
<keyword evidence="2" id="KW-0521">NADP</keyword>
<dbReference type="InParanoid" id="A0A6P6Y7E6"/>
<dbReference type="InterPro" id="IPR023210">
    <property type="entry name" value="NADP_OxRdtase_dom"/>
</dbReference>
<proteinExistence type="inferred from homology"/>
<dbReference type="KEGG" id="dpte:113795325"/>
<dbReference type="Pfam" id="PF00248">
    <property type="entry name" value="Aldo_ket_red"/>
    <property type="match status" value="1"/>
</dbReference>
<dbReference type="AlphaFoldDB" id="A0A6P6Y7E6"/>